<gene>
    <name evidence="3" type="ORF">QCA50_006573</name>
</gene>
<protein>
    <submittedName>
        <fullName evidence="3">Uncharacterized protein</fullName>
    </submittedName>
</protein>
<evidence type="ECO:0000313" key="4">
    <source>
        <dbReference type="Proteomes" id="UP001385951"/>
    </source>
</evidence>
<dbReference type="EMBL" id="JASBNA010000007">
    <property type="protein sequence ID" value="KAK7689933.1"/>
    <property type="molecule type" value="Genomic_DNA"/>
</dbReference>
<keyword evidence="2" id="KW-1133">Transmembrane helix</keyword>
<proteinExistence type="predicted"/>
<feature type="transmembrane region" description="Helical" evidence="2">
    <location>
        <begin position="34"/>
        <end position="54"/>
    </location>
</feature>
<keyword evidence="4" id="KW-1185">Reference proteome</keyword>
<comment type="caution">
    <text evidence="3">The sequence shown here is derived from an EMBL/GenBank/DDBJ whole genome shotgun (WGS) entry which is preliminary data.</text>
</comment>
<evidence type="ECO:0000256" key="1">
    <source>
        <dbReference type="SAM" id="MobiDB-lite"/>
    </source>
</evidence>
<keyword evidence="2" id="KW-0472">Membrane</keyword>
<accession>A0AAW0G8F3</accession>
<dbReference type="Proteomes" id="UP001385951">
    <property type="component" value="Unassembled WGS sequence"/>
</dbReference>
<feature type="region of interest" description="Disordered" evidence="1">
    <location>
        <begin position="135"/>
        <end position="183"/>
    </location>
</feature>
<keyword evidence="2" id="KW-0812">Transmembrane</keyword>
<sequence length="183" mass="19719">MASTSYIPETTWGAIHAQMSDTSPNGELATDTKIGIVVGLVLFVLLLLGFYLVANTRRRRHVQTESVLPTHTHDTAAATIQANYLRRWRKSPSVYSAQSDDFVASPAGMNSAIPSGYVHDIPLSAERQAAHLAKGRRSRASTFSAKTADSSSTESQAVELLPPPPAKHRARSSDVSQANVAYS</sequence>
<reference evidence="3 4" key="1">
    <citation type="submission" date="2022-09" db="EMBL/GenBank/DDBJ databases">
        <authorList>
            <person name="Palmer J.M."/>
        </authorList>
    </citation>
    <scope>NUCLEOTIDE SEQUENCE [LARGE SCALE GENOMIC DNA]</scope>
    <source>
        <strain evidence="3 4">DSM 7382</strain>
    </source>
</reference>
<organism evidence="3 4">
    <name type="scientific">Cerrena zonata</name>
    <dbReference type="NCBI Taxonomy" id="2478898"/>
    <lineage>
        <taxon>Eukaryota</taxon>
        <taxon>Fungi</taxon>
        <taxon>Dikarya</taxon>
        <taxon>Basidiomycota</taxon>
        <taxon>Agaricomycotina</taxon>
        <taxon>Agaricomycetes</taxon>
        <taxon>Polyporales</taxon>
        <taxon>Cerrenaceae</taxon>
        <taxon>Cerrena</taxon>
    </lineage>
</organism>
<evidence type="ECO:0000313" key="3">
    <source>
        <dbReference type="EMBL" id="KAK7689933.1"/>
    </source>
</evidence>
<feature type="compositionally biased region" description="Polar residues" evidence="1">
    <location>
        <begin position="173"/>
        <end position="183"/>
    </location>
</feature>
<dbReference type="AlphaFoldDB" id="A0AAW0G8F3"/>
<feature type="compositionally biased region" description="Polar residues" evidence="1">
    <location>
        <begin position="140"/>
        <end position="156"/>
    </location>
</feature>
<evidence type="ECO:0000256" key="2">
    <source>
        <dbReference type="SAM" id="Phobius"/>
    </source>
</evidence>
<name>A0AAW0G8F3_9APHY</name>